<dbReference type="AlphaFoldDB" id="A0AAV5GK90"/>
<evidence type="ECO:0008006" key="5">
    <source>
        <dbReference type="Google" id="ProtNLM"/>
    </source>
</evidence>
<dbReference type="InterPro" id="IPR029044">
    <property type="entry name" value="Nucleotide-diphossugar_trans"/>
</dbReference>
<keyword evidence="4" id="KW-1185">Reference proteome</keyword>
<dbReference type="Proteomes" id="UP001342314">
    <property type="component" value="Unassembled WGS sequence"/>
</dbReference>
<feature type="region of interest" description="Disordered" evidence="1">
    <location>
        <begin position="1"/>
        <end position="115"/>
    </location>
</feature>
<dbReference type="PANTHER" id="PTHR33604:SF3">
    <property type="entry name" value="OSJNBA0004B13.7 PROTEIN"/>
    <property type="match status" value="1"/>
</dbReference>
<feature type="compositionally biased region" description="Basic and acidic residues" evidence="1">
    <location>
        <begin position="26"/>
        <end position="39"/>
    </location>
</feature>
<sequence>MSRPPLSRISTSPLPFHRPAAAPDPRTQDRADATEHADELCDSPTNIHHRAPSQAAPAATSSTTTSTLARQSSLKARSQQHRTAQDPPAMTTNPASTSASPTKSLARRAGSASPVASISNGHAFSSSAGGAGASFGGVSSSPISLGSGSNGAGAGATTGLTGRARKGSFGSGVGAGAARRWWASRGRGLRLCILVVGAVAVWWLVAARWNGEVKPRQKLMYRWWDAEVVPSGWTAVVHLTSSSQLSSAHLSPLLASLARQSPLAPSRILLLMPSGLEASPSALASLSSSTRDLVRSASYPRGSSPVIGLARATQDNVDTDFVVFVDGHLPTTAAGDGALPREYVRALLHASGTREYRGALLTAGGLSLPSSSASSSKPHCTYPTSAAQRITVPSLPFLVPTSWLLPRSSSSSDASTAHSILQGLSTSLPLELALSVALWTKHALPTYALPLLPASSSAPGDGLACDRLLRALDHSPRVADLFAPPLGGGDGLRALQASGDASKGGRTRTRIRPPMERGAAERADDERAKRLGTGTAVLLVSGRDELEAVRALACRAARRAGTRGDGARSEVRVVVADYDAREEAERKAAQGAGERDERECHLELTYLGTASESSSASASSSSSSSTSSGDPISLALVDTLDALSPAPAFVLYLTDGPRAREYEEVLRWMGGFFGVRKGGERLSRQRAEREMLKGAGEDAEAGARGSGRPTVVGMTREEARRAEWIGALDLEALRHFHTPRIDLSVVTNDRPVSLHRLATSLQTAYYYGDDVSLAVNLEQTADRLTHRLVDDFRWPHGTFSLRHRILLGGLMPAIVESWYPTSNDTYGVLLEDDVEVSPLFYGWLKFTILQYRYTLEGRRASTRLFGVSLYQQKNIELRPEGRQPFDAHKLFDSLALHDTTPYLSQIPCSWGAAYFPEHWREFHAYLALRLSELALPISDPIVPAIRSNKWPRSWKKYFIELVYLRGYSMLYPNYPDFESLSTNHLEKGTHVHTTRVDEKKKLAFEVPLLDATASLVDTLPGGPGHERLPEWDALPLLDLWGALASADEVLERGWQSARMVGACGSRGGSGPSLAAEDLERPRYDARELLCYRTWDRETEGRLVDAQPLKGREDPEPDLDPDVDPADAPAAAALARDPQPAFVRDFADIDEPLPARAAAVRRPIRAAAAVRARAADTAAKDEDEHAHAHEHAEMQAEEVDAADVGRRAGLFPEEDDDDDYEPLPPRAGGAAGRRRRVDFEARRAHDEEAELGLDESEEPER</sequence>
<evidence type="ECO:0000256" key="2">
    <source>
        <dbReference type="SAM" id="Phobius"/>
    </source>
</evidence>
<feature type="compositionally biased region" description="Low complexity" evidence="1">
    <location>
        <begin position="611"/>
        <end position="628"/>
    </location>
</feature>
<dbReference type="Gene3D" id="3.90.550.10">
    <property type="entry name" value="Spore Coat Polysaccharide Biosynthesis Protein SpsA, Chain A"/>
    <property type="match status" value="1"/>
</dbReference>
<feature type="region of interest" description="Disordered" evidence="1">
    <location>
        <begin position="492"/>
        <end position="526"/>
    </location>
</feature>
<feature type="compositionally biased region" description="Basic and acidic residues" evidence="1">
    <location>
        <begin position="1177"/>
        <end position="1193"/>
    </location>
</feature>
<name>A0AAV5GK90_9BASI</name>
<feature type="region of interest" description="Disordered" evidence="1">
    <location>
        <begin position="611"/>
        <end position="630"/>
    </location>
</feature>
<comment type="caution">
    <text evidence="3">The sequence shown here is derived from an EMBL/GenBank/DDBJ whole genome shotgun (WGS) entry which is preliminary data.</text>
</comment>
<feature type="compositionally biased region" description="Basic and acidic residues" evidence="1">
    <location>
        <begin position="1236"/>
        <end position="1245"/>
    </location>
</feature>
<feature type="compositionally biased region" description="Acidic residues" evidence="1">
    <location>
        <begin position="1246"/>
        <end position="1260"/>
    </location>
</feature>
<feature type="region of interest" description="Disordered" evidence="1">
    <location>
        <begin position="146"/>
        <end position="174"/>
    </location>
</feature>
<feature type="compositionally biased region" description="Low complexity" evidence="1">
    <location>
        <begin position="87"/>
        <end position="104"/>
    </location>
</feature>
<dbReference type="EMBL" id="BQKY01000013">
    <property type="protein sequence ID" value="GJN93061.1"/>
    <property type="molecule type" value="Genomic_DNA"/>
</dbReference>
<evidence type="ECO:0000256" key="1">
    <source>
        <dbReference type="SAM" id="MobiDB-lite"/>
    </source>
</evidence>
<evidence type="ECO:0000313" key="3">
    <source>
        <dbReference type="EMBL" id="GJN93061.1"/>
    </source>
</evidence>
<organism evidence="3 4">
    <name type="scientific">Rhodotorula paludigena</name>
    <dbReference type="NCBI Taxonomy" id="86838"/>
    <lineage>
        <taxon>Eukaryota</taxon>
        <taxon>Fungi</taxon>
        <taxon>Dikarya</taxon>
        <taxon>Basidiomycota</taxon>
        <taxon>Pucciniomycotina</taxon>
        <taxon>Microbotryomycetes</taxon>
        <taxon>Sporidiobolales</taxon>
        <taxon>Sporidiobolaceae</taxon>
        <taxon>Rhodotorula</taxon>
    </lineage>
</organism>
<dbReference type="PANTHER" id="PTHR33604">
    <property type="entry name" value="OSJNBA0004B13.7 PROTEIN"/>
    <property type="match status" value="1"/>
</dbReference>
<feature type="transmembrane region" description="Helical" evidence="2">
    <location>
        <begin position="189"/>
        <end position="209"/>
    </location>
</feature>
<feature type="compositionally biased region" description="Acidic residues" evidence="1">
    <location>
        <begin position="1211"/>
        <end position="1220"/>
    </location>
</feature>
<gene>
    <name evidence="3" type="ORF">Rhopal_006106-T1</name>
</gene>
<feature type="region of interest" description="Disordered" evidence="1">
    <location>
        <begin position="1175"/>
        <end position="1260"/>
    </location>
</feature>
<protein>
    <recommendedName>
        <fullName evidence="5">Glycosyltransferase 2</fullName>
    </recommendedName>
</protein>
<reference evidence="3 4" key="1">
    <citation type="submission" date="2021-12" db="EMBL/GenBank/DDBJ databases">
        <title>High titer production of polyol ester of fatty acids by Rhodotorula paludigena BS15 towards product separation-free biomass refinery.</title>
        <authorList>
            <person name="Mano J."/>
            <person name="Ono H."/>
            <person name="Tanaka T."/>
            <person name="Naito K."/>
            <person name="Sushida H."/>
            <person name="Ike M."/>
            <person name="Tokuyasu K."/>
            <person name="Kitaoka M."/>
        </authorList>
    </citation>
    <scope>NUCLEOTIDE SEQUENCE [LARGE SCALE GENOMIC DNA]</scope>
    <source>
        <strain evidence="3 4">BS15</strain>
    </source>
</reference>
<accession>A0AAV5GK90</accession>
<keyword evidence="2" id="KW-0472">Membrane</keyword>
<feature type="compositionally biased region" description="Basic and acidic residues" evidence="1">
    <location>
        <begin position="513"/>
        <end position="526"/>
    </location>
</feature>
<keyword evidence="2" id="KW-0812">Transmembrane</keyword>
<proteinExistence type="predicted"/>
<evidence type="ECO:0000313" key="4">
    <source>
        <dbReference type="Proteomes" id="UP001342314"/>
    </source>
</evidence>
<feature type="compositionally biased region" description="Low complexity" evidence="1">
    <location>
        <begin position="52"/>
        <end position="74"/>
    </location>
</feature>
<keyword evidence="2" id="KW-1133">Transmembrane helix</keyword>